<evidence type="ECO:0000313" key="9">
    <source>
        <dbReference type="Proteomes" id="UP000538196"/>
    </source>
</evidence>
<evidence type="ECO:0000256" key="6">
    <source>
        <dbReference type="SAM" id="Phobius"/>
    </source>
</evidence>
<organism evidence="8 9">
    <name type="scientific">Leifsonia aquatica</name>
    <name type="common">Corynebacterium aquaticum</name>
    <dbReference type="NCBI Taxonomy" id="144185"/>
    <lineage>
        <taxon>Bacteria</taxon>
        <taxon>Bacillati</taxon>
        <taxon>Actinomycetota</taxon>
        <taxon>Actinomycetes</taxon>
        <taxon>Micrococcales</taxon>
        <taxon>Microbacteriaceae</taxon>
        <taxon>Leifsonia</taxon>
    </lineage>
</organism>
<keyword evidence="2" id="KW-1003">Cell membrane</keyword>
<dbReference type="Pfam" id="PF00482">
    <property type="entry name" value="T2SSF"/>
    <property type="match status" value="1"/>
</dbReference>
<keyword evidence="9" id="KW-1185">Reference proteome</keyword>
<feature type="transmembrane region" description="Helical" evidence="6">
    <location>
        <begin position="156"/>
        <end position="175"/>
    </location>
</feature>
<dbReference type="Proteomes" id="UP000538196">
    <property type="component" value="Unassembled WGS sequence"/>
</dbReference>
<dbReference type="PANTHER" id="PTHR35007:SF4">
    <property type="entry name" value="CONSERVED TRANSMEMBRANE PROTEIN-RELATED"/>
    <property type="match status" value="1"/>
</dbReference>
<feature type="domain" description="Type II secretion system protein GspF" evidence="7">
    <location>
        <begin position="21"/>
        <end position="139"/>
    </location>
</feature>
<dbReference type="PANTHER" id="PTHR35007">
    <property type="entry name" value="INTEGRAL MEMBRANE PROTEIN-RELATED"/>
    <property type="match status" value="1"/>
</dbReference>
<feature type="transmembrane region" description="Helical" evidence="6">
    <location>
        <begin position="274"/>
        <end position="299"/>
    </location>
</feature>
<evidence type="ECO:0000256" key="3">
    <source>
        <dbReference type="ARBA" id="ARBA00022692"/>
    </source>
</evidence>
<dbReference type="AlphaFoldDB" id="A0A7W4YI04"/>
<evidence type="ECO:0000256" key="2">
    <source>
        <dbReference type="ARBA" id="ARBA00022475"/>
    </source>
</evidence>
<feature type="transmembrane region" description="Helical" evidence="6">
    <location>
        <begin position="128"/>
        <end position="150"/>
    </location>
</feature>
<evidence type="ECO:0000313" key="8">
    <source>
        <dbReference type="EMBL" id="MBB2965315.1"/>
    </source>
</evidence>
<evidence type="ECO:0000256" key="1">
    <source>
        <dbReference type="ARBA" id="ARBA00004651"/>
    </source>
</evidence>
<dbReference type="EMBL" id="JACHVP010000001">
    <property type="protein sequence ID" value="MBB2965315.1"/>
    <property type="molecule type" value="Genomic_DNA"/>
</dbReference>
<proteinExistence type="predicted"/>
<dbReference type="RefSeq" id="WP_183428036.1">
    <property type="nucleotide sequence ID" value="NZ_JACHVP010000001.1"/>
</dbReference>
<evidence type="ECO:0000256" key="5">
    <source>
        <dbReference type="ARBA" id="ARBA00023136"/>
    </source>
</evidence>
<reference evidence="8 9" key="1">
    <citation type="submission" date="2020-08" db="EMBL/GenBank/DDBJ databases">
        <title>Sequencing the genomes of 1000 actinobacteria strains.</title>
        <authorList>
            <person name="Klenk H.-P."/>
        </authorList>
    </citation>
    <scope>NUCLEOTIDE SEQUENCE [LARGE SCALE GENOMIC DNA]</scope>
    <source>
        <strain evidence="8 9">DSM 20146</strain>
    </source>
</reference>
<protein>
    <submittedName>
        <fullName evidence="8">Tight adherence protein B</fullName>
    </submittedName>
</protein>
<keyword evidence="4 6" id="KW-1133">Transmembrane helix</keyword>
<sequence length="306" mass="30860">MSRLRDSEEEAERIASAAEGLAVLLDAGIAPSSAWRHVGRASLHPVIRQVAARIEGGSAVEDALTAEAGAPGRDGGVAALSAVWSVAVAAGSPLSPALRGAAAALRDRAEVAREVEVALSGPRSTARLVGWLPLVGLGFSLLLGVDVLGVLTGSPIGLGLLGAGGALGVVGRVWTAALVRRSTPRGGVPGLEEELIVIALSSGLSIERSRRLAAETFGMAELATAESSAVDGVLELAERAGAPAAELLASAAEQHRRSARASGRRAAADLGVRLLLPLALCVLPSFLLLGVAPMVLGLISSTVEGF</sequence>
<evidence type="ECO:0000259" key="7">
    <source>
        <dbReference type="Pfam" id="PF00482"/>
    </source>
</evidence>
<dbReference type="GO" id="GO:0005886">
    <property type="term" value="C:plasma membrane"/>
    <property type="evidence" value="ECO:0007669"/>
    <property type="project" value="UniProtKB-SubCell"/>
</dbReference>
<keyword evidence="5 6" id="KW-0472">Membrane</keyword>
<name>A0A7W4YI04_LEIAQ</name>
<keyword evidence="3 6" id="KW-0812">Transmembrane</keyword>
<dbReference type="InterPro" id="IPR018076">
    <property type="entry name" value="T2SS_GspF_dom"/>
</dbReference>
<evidence type="ECO:0000256" key="4">
    <source>
        <dbReference type="ARBA" id="ARBA00022989"/>
    </source>
</evidence>
<gene>
    <name evidence="8" type="ORF">FHX33_000047</name>
</gene>
<comment type="subcellular location">
    <subcellularLocation>
        <location evidence="1">Cell membrane</location>
        <topology evidence="1">Multi-pass membrane protein</topology>
    </subcellularLocation>
</comment>
<accession>A0A7W4YI04</accession>
<comment type="caution">
    <text evidence="8">The sequence shown here is derived from an EMBL/GenBank/DDBJ whole genome shotgun (WGS) entry which is preliminary data.</text>
</comment>